<organism evidence="2 3">
    <name type="scientific">Marinobacter azerbaijanicus</name>
    <dbReference type="NCBI Taxonomy" id="3050455"/>
    <lineage>
        <taxon>Bacteria</taxon>
        <taxon>Pseudomonadati</taxon>
        <taxon>Pseudomonadota</taxon>
        <taxon>Gammaproteobacteria</taxon>
        <taxon>Pseudomonadales</taxon>
        <taxon>Marinobacteraceae</taxon>
        <taxon>Marinobacter</taxon>
    </lineage>
</organism>
<sequence length="286" mass="30796">MRQDACWYAVPLTICLGISPVALAEMEPISDKEMSQVQGQAMMSVDNVAGDTHQFTRVTLGIDVETRLNVDGVVMGGDDTGADLDIDHLALGHYVRDDTRVQIDGNTHAVDEVVPFEGVEPYLELAERDGKLSGFRFGLNQARGTLSGEIASFSGNLGLKIYDANNNPVDAALFDEFGAPTNHRATKIGLAAADGTCSSCVPLTNLLSMDVGVDNGDGTVGFTEDLFLAFQRESVDWRDLDGTGAIQGPEGVFLNLPTSMTLDMQTLQDGVQRERTHYVDRGTGMF</sequence>
<evidence type="ECO:0000313" key="2">
    <source>
        <dbReference type="EMBL" id="MDL0430143.1"/>
    </source>
</evidence>
<feature type="chain" id="PRO_5046233876" description="Porin" evidence="1">
    <location>
        <begin position="25"/>
        <end position="286"/>
    </location>
</feature>
<feature type="signal peptide" evidence="1">
    <location>
        <begin position="1"/>
        <end position="24"/>
    </location>
</feature>
<protein>
    <recommendedName>
        <fullName evidence="4">Porin</fullName>
    </recommendedName>
</protein>
<dbReference type="RefSeq" id="WP_285388728.1">
    <property type="nucleotide sequence ID" value="NZ_JASSVS010000001.1"/>
</dbReference>
<evidence type="ECO:0000256" key="1">
    <source>
        <dbReference type="SAM" id="SignalP"/>
    </source>
</evidence>
<dbReference type="Proteomes" id="UP001227964">
    <property type="component" value="Unassembled WGS sequence"/>
</dbReference>
<evidence type="ECO:0008006" key="4">
    <source>
        <dbReference type="Google" id="ProtNLM"/>
    </source>
</evidence>
<keyword evidence="1" id="KW-0732">Signal</keyword>
<proteinExistence type="predicted"/>
<evidence type="ECO:0000313" key="3">
    <source>
        <dbReference type="Proteomes" id="UP001227964"/>
    </source>
</evidence>
<name>A0ABT7IAB6_9GAMM</name>
<reference evidence="2 3" key="1">
    <citation type="submission" date="2023-06" db="EMBL/GenBank/DDBJ databases">
        <title>Marinobacter azerbaijanicus a moderately halophilic, isolated from Urmia Lake in Azerbaijan region of Iran.</title>
        <authorList>
            <person name="Sanchez-Porro C."/>
            <person name="Aghdam E.M."/>
            <person name="Saheb S.M."/>
            <person name="Tarhriz V."/>
            <person name="Kazemi E."/>
            <person name="Ammozegar M.A."/>
            <person name="Ventosa A."/>
            <person name="Hejazi M.S."/>
        </authorList>
    </citation>
    <scope>NUCLEOTIDE SEQUENCE [LARGE SCALE GENOMIC DNA]</scope>
    <source>
        <strain evidence="2 3">TBZ242</strain>
    </source>
</reference>
<accession>A0ABT7IAB6</accession>
<gene>
    <name evidence="2" type="ORF">QPM17_03345</name>
</gene>
<dbReference type="EMBL" id="JASSVS010000001">
    <property type="protein sequence ID" value="MDL0430143.1"/>
    <property type="molecule type" value="Genomic_DNA"/>
</dbReference>
<comment type="caution">
    <text evidence="2">The sequence shown here is derived from an EMBL/GenBank/DDBJ whole genome shotgun (WGS) entry which is preliminary data.</text>
</comment>
<keyword evidence="3" id="KW-1185">Reference proteome</keyword>